<evidence type="ECO:0000313" key="4">
    <source>
        <dbReference type="Proteomes" id="UP000693970"/>
    </source>
</evidence>
<accession>A0A9K3KTF9</accession>
<dbReference type="AlphaFoldDB" id="A0A9K3KTF9"/>
<proteinExistence type="predicted"/>
<reference evidence="3" key="2">
    <citation type="submission" date="2021-04" db="EMBL/GenBank/DDBJ databases">
        <authorList>
            <person name="Podell S."/>
        </authorList>
    </citation>
    <scope>NUCLEOTIDE SEQUENCE</scope>
    <source>
        <strain evidence="3">Hildebrandi</strain>
    </source>
</reference>
<feature type="compositionally biased region" description="Basic and acidic residues" evidence="1">
    <location>
        <begin position="391"/>
        <end position="402"/>
    </location>
</feature>
<sequence>MTTNNRQRWIWSLCILGVVVILTVANGSSSIVSSDRSTLSSQIRSNEYNTIYMPTRLAELGWMDTVEYYRNAVVEASQLLEMQNEANEKAIAKSKGKLWNELTDYEKYTVDISPLYDVVVEAVDTIGVKGLVFDVFTPELNEWYDLEEDDACMGSENHGYNCAHYGVWWFYHYVGSILGEKLVQDGRLLWDPMTGEESTDFFDLQDKIHEREELPFAWEMSFHVQHGLLWYYALYYMPDMMEFPTQLVHDFCGRWVHDSTVLENGKQIGFSCVHGFGHMVFNVVANRQIDPLREHPLNARRQVKPNSGFELNHQSLCQIQKICAAAKEQGDAWEHDAEANNAEYVTNVGNRCEGGAIHSMKLMAATLPTKSLNAQKRKELARHFREEQEICASEDGKGKNNDQHQLSADYGIASAGDDTVEASGIELESHQGEPSADDAKTRNWTG</sequence>
<evidence type="ECO:0000256" key="1">
    <source>
        <dbReference type="SAM" id="MobiDB-lite"/>
    </source>
</evidence>
<dbReference type="Proteomes" id="UP000693970">
    <property type="component" value="Unassembled WGS sequence"/>
</dbReference>
<keyword evidence="4" id="KW-1185">Reference proteome</keyword>
<name>A0A9K3KTF9_9STRA</name>
<feature type="chain" id="PRO_5039946399" evidence="2">
    <location>
        <begin position="28"/>
        <end position="446"/>
    </location>
</feature>
<evidence type="ECO:0000256" key="2">
    <source>
        <dbReference type="SAM" id="SignalP"/>
    </source>
</evidence>
<keyword evidence="2" id="KW-0732">Signal</keyword>
<feature type="region of interest" description="Disordered" evidence="1">
    <location>
        <begin position="391"/>
        <end position="446"/>
    </location>
</feature>
<comment type="caution">
    <text evidence="3">The sequence shown here is derived from an EMBL/GenBank/DDBJ whole genome shotgun (WGS) entry which is preliminary data.</text>
</comment>
<protein>
    <submittedName>
        <fullName evidence="3">Uncharacterized protein</fullName>
    </submittedName>
</protein>
<evidence type="ECO:0000313" key="3">
    <source>
        <dbReference type="EMBL" id="KAG7349216.1"/>
    </source>
</evidence>
<feature type="signal peptide" evidence="2">
    <location>
        <begin position="1"/>
        <end position="27"/>
    </location>
</feature>
<reference evidence="3" key="1">
    <citation type="journal article" date="2021" name="Sci. Rep.">
        <title>Diploid genomic architecture of Nitzschia inconspicua, an elite biomass production diatom.</title>
        <authorList>
            <person name="Oliver A."/>
            <person name="Podell S."/>
            <person name="Pinowska A."/>
            <person name="Traller J.C."/>
            <person name="Smith S.R."/>
            <person name="McClure R."/>
            <person name="Beliaev A."/>
            <person name="Bohutskyi P."/>
            <person name="Hill E.A."/>
            <person name="Rabines A."/>
            <person name="Zheng H."/>
            <person name="Allen L.Z."/>
            <person name="Kuo A."/>
            <person name="Grigoriev I.V."/>
            <person name="Allen A.E."/>
            <person name="Hazlebeck D."/>
            <person name="Allen E.E."/>
        </authorList>
    </citation>
    <scope>NUCLEOTIDE SEQUENCE</scope>
    <source>
        <strain evidence="3">Hildebrandi</strain>
    </source>
</reference>
<dbReference type="EMBL" id="JAGRRH010000019">
    <property type="protein sequence ID" value="KAG7349216.1"/>
    <property type="molecule type" value="Genomic_DNA"/>
</dbReference>
<organism evidence="3 4">
    <name type="scientific">Nitzschia inconspicua</name>
    <dbReference type="NCBI Taxonomy" id="303405"/>
    <lineage>
        <taxon>Eukaryota</taxon>
        <taxon>Sar</taxon>
        <taxon>Stramenopiles</taxon>
        <taxon>Ochrophyta</taxon>
        <taxon>Bacillariophyta</taxon>
        <taxon>Bacillariophyceae</taxon>
        <taxon>Bacillariophycidae</taxon>
        <taxon>Bacillariales</taxon>
        <taxon>Bacillariaceae</taxon>
        <taxon>Nitzschia</taxon>
    </lineage>
</organism>
<feature type="compositionally biased region" description="Basic and acidic residues" evidence="1">
    <location>
        <begin position="427"/>
        <end position="446"/>
    </location>
</feature>
<gene>
    <name evidence="3" type="ORF">IV203_011813</name>
</gene>